<accession>A0A2G8L9R7</accession>
<keyword evidence="2" id="KW-0812">Transmembrane</keyword>
<dbReference type="InterPro" id="IPR050327">
    <property type="entry name" value="Proton-linked_MCT"/>
</dbReference>
<keyword evidence="5" id="KW-1185">Reference proteome</keyword>
<dbReference type="GO" id="GO:0008028">
    <property type="term" value="F:monocarboxylic acid transmembrane transporter activity"/>
    <property type="evidence" value="ECO:0007669"/>
    <property type="project" value="TreeGrafter"/>
</dbReference>
<dbReference type="InterPro" id="IPR036259">
    <property type="entry name" value="MFS_trans_sf"/>
</dbReference>
<dbReference type="SUPFAM" id="SSF103473">
    <property type="entry name" value="MFS general substrate transporter"/>
    <property type="match status" value="1"/>
</dbReference>
<proteinExistence type="predicted"/>
<dbReference type="Gene3D" id="1.20.1250.20">
    <property type="entry name" value="MFS general substrate transporter like domains"/>
    <property type="match status" value="2"/>
</dbReference>
<feature type="transmembrane region" description="Helical" evidence="2">
    <location>
        <begin position="365"/>
        <end position="387"/>
    </location>
</feature>
<evidence type="ECO:0000313" key="5">
    <source>
        <dbReference type="Proteomes" id="UP000230750"/>
    </source>
</evidence>
<keyword evidence="2" id="KW-0472">Membrane</keyword>
<dbReference type="OrthoDB" id="6499973at2759"/>
<feature type="transmembrane region" description="Helical" evidence="2">
    <location>
        <begin position="399"/>
        <end position="422"/>
    </location>
</feature>
<feature type="transmembrane region" description="Helical" evidence="2">
    <location>
        <begin position="311"/>
        <end position="330"/>
    </location>
</feature>
<comment type="subcellular location">
    <subcellularLocation>
        <location evidence="1">Membrane</location>
        <topology evidence="1">Multi-pass membrane protein</topology>
    </subcellularLocation>
</comment>
<feature type="transmembrane region" description="Helical" evidence="2">
    <location>
        <begin position="274"/>
        <end position="299"/>
    </location>
</feature>
<dbReference type="EMBL" id="MRZV01000156">
    <property type="protein sequence ID" value="PIK57013.1"/>
    <property type="molecule type" value="Genomic_DNA"/>
</dbReference>
<keyword evidence="2" id="KW-1133">Transmembrane helix</keyword>
<feature type="transmembrane region" description="Helical" evidence="2">
    <location>
        <begin position="138"/>
        <end position="157"/>
    </location>
</feature>
<dbReference type="InterPro" id="IPR011701">
    <property type="entry name" value="MFS"/>
</dbReference>
<dbReference type="AlphaFoldDB" id="A0A2G8L9R7"/>
<gene>
    <name evidence="4" type="ORF">BSL78_06055</name>
</gene>
<protein>
    <recommendedName>
        <fullName evidence="3">Major facilitator superfamily (MFS) profile domain-containing protein</fullName>
    </recommendedName>
</protein>
<evidence type="ECO:0000256" key="2">
    <source>
        <dbReference type="SAM" id="Phobius"/>
    </source>
</evidence>
<comment type="caution">
    <text evidence="4">The sequence shown here is derived from an EMBL/GenBank/DDBJ whole genome shotgun (WGS) entry which is preliminary data.</text>
</comment>
<dbReference type="Proteomes" id="UP000230750">
    <property type="component" value="Unassembled WGS sequence"/>
</dbReference>
<dbReference type="InterPro" id="IPR020846">
    <property type="entry name" value="MFS_dom"/>
</dbReference>
<dbReference type="GO" id="GO:0016020">
    <property type="term" value="C:membrane"/>
    <property type="evidence" value="ECO:0007669"/>
    <property type="project" value="UniProtKB-SubCell"/>
</dbReference>
<feature type="transmembrane region" description="Helical" evidence="2">
    <location>
        <begin position="169"/>
        <end position="190"/>
    </location>
</feature>
<feature type="transmembrane region" description="Helical" evidence="2">
    <location>
        <begin position="51"/>
        <end position="70"/>
    </location>
</feature>
<sequence length="486" mass="53880">MEEWIKCRWGWVVCGASFFIHMGMYSLAYSFSLLFVDIQRDLNATAVETGWIGSVIYGVQMFSSPLGTLLESCFSYRPALILVIIVASAAIFVSSFAQSVQQLFVTLGAIYGLALGTTWFIMLCVIVQYYPAKNTVRALSFATLGGTIAILVGSEPINMSVEAFGWRRTLQFIGAFTLILSLPPAVLMFSPKDKVYESSRRDFEDNKEAISGSTSDIRIHQQKVCTSRETHLHQNDCDRREDEKSKVDRGDVVTTTKTTATRIERWKKVICVDACLFSIFTVTCAMLWAVFFINIISYYESVGITSHQGAMLLTITATVEMVTKVTLVVIGERFPFKKTYLLLTKVIGMIGLSLAMVVATTFPQFVVLSCVTGIFRAAFNVILWPCSIETLGQSCSDEVITLTSISRGIGFLTGTIPAGAIYDKFGSYRVSFLIVATTSLVSALSLSMVLLRQKLVRRRSEVSTGPRQCNESKKNLYLRVVIETSV</sequence>
<dbReference type="PROSITE" id="PS50850">
    <property type="entry name" value="MFS"/>
    <property type="match status" value="1"/>
</dbReference>
<feature type="transmembrane region" description="Helical" evidence="2">
    <location>
        <begin position="9"/>
        <end position="31"/>
    </location>
</feature>
<feature type="domain" description="Major facilitator superfamily (MFS) profile" evidence="3">
    <location>
        <begin position="1"/>
        <end position="454"/>
    </location>
</feature>
<evidence type="ECO:0000259" key="3">
    <source>
        <dbReference type="PROSITE" id="PS50850"/>
    </source>
</evidence>
<organism evidence="4 5">
    <name type="scientific">Stichopus japonicus</name>
    <name type="common">Sea cucumber</name>
    <dbReference type="NCBI Taxonomy" id="307972"/>
    <lineage>
        <taxon>Eukaryota</taxon>
        <taxon>Metazoa</taxon>
        <taxon>Echinodermata</taxon>
        <taxon>Eleutherozoa</taxon>
        <taxon>Echinozoa</taxon>
        <taxon>Holothuroidea</taxon>
        <taxon>Aspidochirotacea</taxon>
        <taxon>Aspidochirotida</taxon>
        <taxon>Stichopodidae</taxon>
        <taxon>Apostichopus</taxon>
    </lineage>
</organism>
<dbReference type="PANTHER" id="PTHR11360">
    <property type="entry name" value="MONOCARBOXYLATE TRANSPORTER"/>
    <property type="match status" value="1"/>
</dbReference>
<feature type="transmembrane region" description="Helical" evidence="2">
    <location>
        <begin position="103"/>
        <end position="126"/>
    </location>
</feature>
<evidence type="ECO:0000313" key="4">
    <source>
        <dbReference type="EMBL" id="PIK57013.1"/>
    </source>
</evidence>
<reference evidence="4 5" key="1">
    <citation type="journal article" date="2017" name="PLoS Biol.">
        <title>The sea cucumber genome provides insights into morphological evolution and visceral regeneration.</title>
        <authorList>
            <person name="Zhang X."/>
            <person name="Sun L."/>
            <person name="Yuan J."/>
            <person name="Sun Y."/>
            <person name="Gao Y."/>
            <person name="Zhang L."/>
            <person name="Li S."/>
            <person name="Dai H."/>
            <person name="Hamel J.F."/>
            <person name="Liu C."/>
            <person name="Yu Y."/>
            <person name="Liu S."/>
            <person name="Lin W."/>
            <person name="Guo K."/>
            <person name="Jin S."/>
            <person name="Xu P."/>
            <person name="Storey K.B."/>
            <person name="Huan P."/>
            <person name="Zhang T."/>
            <person name="Zhou Y."/>
            <person name="Zhang J."/>
            <person name="Lin C."/>
            <person name="Li X."/>
            <person name="Xing L."/>
            <person name="Huo D."/>
            <person name="Sun M."/>
            <person name="Wang L."/>
            <person name="Mercier A."/>
            <person name="Li F."/>
            <person name="Yang H."/>
            <person name="Xiang J."/>
        </authorList>
    </citation>
    <scope>NUCLEOTIDE SEQUENCE [LARGE SCALE GENOMIC DNA]</scope>
    <source>
        <strain evidence="4">Shaxun</strain>
        <tissue evidence="4">Muscle</tissue>
    </source>
</reference>
<feature type="transmembrane region" description="Helical" evidence="2">
    <location>
        <begin position="342"/>
        <end position="359"/>
    </location>
</feature>
<feature type="transmembrane region" description="Helical" evidence="2">
    <location>
        <begin position="79"/>
        <end position="97"/>
    </location>
</feature>
<feature type="transmembrane region" description="Helical" evidence="2">
    <location>
        <begin position="428"/>
        <end position="451"/>
    </location>
</feature>
<dbReference type="Pfam" id="PF07690">
    <property type="entry name" value="MFS_1"/>
    <property type="match status" value="2"/>
</dbReference>
<name>A0A2G8L9R7_STIJA</name>
<dbReference type="PANTHER" id="PTHR11360:SF172">
    <property type="entry name" value="MAJOR FACILITATOR SUPERFAMILY (MFS) PROFILE DOMAIN-CONTAINING PROTEIN"/>
    <property type="match status" value="1"/>
</dbReference>
<evidence type="ECO:0000256" key="1">
    <source>
        <dbReference type="ARBA" id="ARBA00004141"/>
    </source>
</evidence>